<feature type="compositionally biased region" description="Polar residues" evidence="1">
    <location>
        <begin position="131"/>
        <end position="144"/>
    </location>
</feature>
<feature type="non-terminal residue" evidence="2">
    <location>
        <position position="160"/>
    </location>
</feature>
<feature type="region of interest" description="Disordered" evidence="1">
    <location>
        <begin position="1"/>
        <end position="20"/>
    </location>
</feature>
<dbReference type="EMBL" id="CAXITT010000151">
    <property type="protein sequence ID" value="CAL1533749.1"/>
    <property type="molecule type" value="Genomic_DNA"/>
</dbReference>
<keyword evidence="3" id="KW-1185">Reference proteome</keyword>
<proteinExistence type="predicted"/>
<feature type="non-terminal residue" evidence="2">
    <location>
        <position position="1"/>
    </location>
</feature>
<gene>
    <name evidence="2" type="ORF">GSLYS_00007709001</name>
</gene>
<feature type="compositionally biased region" description="Low complexity" evidence="1">
    <location>
        <begin position="145"/>
        <end position="154"/>
    </location>
</feature>
<sequence>FSSSASTFLPTPPLYATPNSIETPLTSFISSISPTSSAYTTPGSTETPSSSLTSTSTPSTATVTIDVPRPNGSPSPVFPWNKTEAEPTPSTPIWSEASITATIKHNSASERVTALTSGDLNTNRSTVRETGYTSSFHSTQRIGNETQETFTTTTVPPNNP</sequence>
<name>A0AAV2HI92_LYMST</name>
<dbReference type="Proteomes" id="UP001497497">
    <property type="component" value="Unassembled WGS sequence"/>
</dbReference>
<accession>A0AAV2HI92</accession>
<comment type="caution">
    <text evidence="2">The sequence shown here is derived from an EMBL/GenBank/DDBJ whole genome shotgun (WGS) entry which is preliminary data.</text>
</comment>
<feature type="region of interest" description="Disordered" evidence="1">
    <location>
        <begin position="131"/>
        <end position="160"/>
    </location>
</feature>
<organism evidence="2 3">
    <name type="scientific">Lymnaea stagnalis</name>
    <name type="common">Great pond snail</name>
    <name type="synonym">Helix stagnalis</name>
    <dbReference type="NCBI Taxonomy" id="6523"/>
    <lineage>
        <taxon>Eukaryota</taxon>
        <taxon>Metazoa</taxon>
        <taxon>Spiralia</taxon>
        <taxon>Lophotrochozoa</taxon>
        <taxon>Mollusca</taxon>
        <taxon>Gastropoda</taxon>
        <taxon>Heterobranchia</taxon>
        <taxon>Euthyneura</taxon>
        <taxon>Panpulmonata</taxon>
        <taxon>Hygrophila</taxon>
        <taxon>Lymnaeoidea</taxon>
        <taxon>Lymnaeidae</taxon>
        <taxon>Lymnaea</taxon>
    </lineage>
</organism>
<dbReference type="AlphaFoldDB" id="A0AAV2HI92"/>
<feature type="region of interest" description="Disordered" evidence="1">
    <location>
        <begin position="32"/>
        <end position="93"/>
    </location>
</feature>
<evidence type="ECO:0000313" key="3">
    <source>
        <dbReference type="Proteomes" id="UP001497497"/>
    </source>
</evidence>
<protein>
    <submittedName>
        <fullName evidence="2">Uncharacterized protein</fullName>
    </submittedName>
</protein>
<evidence type="ECO:0000256" key="1">
    <source>
        <dbReference type="SAM" id="MobiDB-lite"/>
    </source>
</evidence>
<feature type="compositionally biased region" description="Low complexity" evidence="1">
    <location>
        <begin position="32"/>
        <end position="64"/>
    </location>
</feature>
<evidence type="ECO:0000313" key="2">
    <source>
        <dbReference type="EMBL" id="CAL1533749.1"/>
    </source>
</evidence>
<reference evidence="2 3" key="1">
    <citation type="submission" date="2024-04" db="EMBL/GenBank/DDBJ databases">
        <authorList>
            <consortium name="Genoscope - CEA"/>
            <person name="William W."/>
        </authorList>
    </citation>
    <scope>NUCLEOTIDE SEQUENCE [LARGE SCALE GENOMIC DNA]</scope>
</reference>